<dbReference type="Proteomes" id="UP000314983">
    <property type="component" value="Chromosome 4"/>
</dbReference>
<protein>
    <submittedName>
        <fullName evidence="3">Toll-interleukin 1 receptor (TIR) domain containing adaptor protein</fullName>
    </submittedName>
</protein>
<dbReference type="GO" id="GO:0005737">
    <property type="term" value="C:cytoplasm"/>
    <property type="evidence" value="ECO:0007669"/>
    <property type="project" value="TreeGrafter"/>
</dbReference>
<reference evidence="3" key="3">
    <citation type="submission" date="2020-05" db="EMBL/GenBank/DDBJ databases">
        <title>Electrophorus electricus (electric eel) genome, fEleEle1, primary haplotype.</title>
        <authorList>
            <person name="Myers G."/>
            <person name="Meyer A."/>
            <person name="Fedrigo O."/>
            <person name="Formenti G."/>
            <person name="Rhie A."/>
            <person name="Tracey A."/>
            <person name="Sims Y."/>
            <person name="Jarvis E.D."/>
        </authorList>
    </citation>
    <scope>NUCLEOTIDE SEQUENCE [LARGE SCALE GENOMIC DNA]</scope>
</reference>
<keyword evidence="4" id="KW-1185">Reference proteome</keyword>
<dbReference type="Pfam" id="PF13676">
    <property type="entry name" value="TIR_2"/>
    <property type="match status" value="1"/>
</dbReference>
<dbReference type="STRING" id="8005.ENSEEEP00000043811"/>
<dbReference type="InterPro" id="IPR017279">
    <property type="entry name" value="Tol-interleuk_rcpt_adapt_Tirap"/>
</dbReference>
<dbReference type="PANTHER" id="PTHR22662:SF0">
    <property type="entry name" value="TOLL_INTERLEUKIN-1 RECEPTOR DOMAIN-CONTAINING ADAPTER PROTEIN"/>
    <property type="match status" value="1"/>
</dbReference>
<reference evidence="4" key="2">
    <citation type="journal article" date="2017" name="Sci. Adv.">
        <title>A tail of two voltages: Proteomic comparison of the three electric organs of the electric eel.</title>
        <authorList>
            <person name="Traeger L.L."/>
            <person name="Sabat G."/>
            <person name="Barrett-Wilt G.A."/>
            <person name="Wells G.B."/>
            <person name="Sussman M.R."/>
        </authorList>
    </citation>
    <scope>NUCLEOTIDE SEQUENCE [LARGE SCALE GENOMIC DNA]</scope>
</reference>
<sequence length="202" mass="23104">MRENNAFSHLGWICQRFGKRKNYAVAETTRAVVCLSPSLLPSLRTSFCFTCKYDVCVCYSDKKFSQALALVSFLGSPSRGLCCYLQPCDCPLSGAVPIELCRAVQNSHCWVLLITPNFLKDDWCLYQMQQMPRELGCFFSVDLNRNREAGYTQVYKTVLQYLKEMCRKEEFHMPPSCSHTEGNMNTNSKVHYSETAKNSSLH</sequence>
<dbReference type="GO" id="GO:0043123">
    <property type="term" value="P:positive regulation of canonical NF-kappaB signal transduction"/>
    <property type="evidence" value="ECO:0007669"/>
    <property type="project" value="TreeGrafter"/>
</dbReference>
<name>A0A4W4H5M6_ELEEL</name>
<evidence type="ECO:0000313" key="3">
    <source>
        <dbReference type="Ensembl" id="ENSEEEP00000043811.2"/>
    </source>
</evidence>
<dbReference type="GO" id="GO:2000343">
    <property type="term" value="P:positive regulation of chemokine (C-X-C motif) ligand 2 production"/>
    <property type="evidence" value="ECO:0007669"/>
    <property type="project" value="TreeGrafter"/>
</dbReference>
<dbReference type="SUPFAM" id="SSF52200">
    <property type="entry name" value="Toll/Interleukin receptor TIR domain"/>
    <property type="match status" value="1"/>
</dbReference>
<dbReference type="OMA" id="CEGPMSQ"/>
<dbReference type="GeneTree" id="ENSGT00510000048428"/>
<dbReference type="GO" id="GO:0005886">
    <property type="term" value="C:plasma membrane"/>
    <property type="evidence" value="ECO:0007669"/>
    <property type="project" value="TreeGrafter"/>
</dbReference>
<gene>
    <name evidence="3" type="primary">tirap</name>
</gene>
<dbReference type="InterPro" id="IPR000157">
    <property type="entry name" value="TIR_dom"/>
</dbReference>
<dbReference type="Gene3D" id="3.40.50.10140">
    <property type="entry name" value="Toll/interleukin-1 receptor homology (TIR) domain"/>
    <property type="match status" value="1"/>
</dbReference>
<dbReference type="GO" id="GO:0034142">
    <property type="term" value="P:toll-like receptor 4 signaling pathway"/>
    <property type="evidence" value="ECO:0007669"/>
    <property type="project" value="TreeGrafter"/>
</dbReference>
<reference evidence="3" key="4">
    <citation type="submission" date="2025-08" db="UniProtKB">
        <authorList>
            <consortium name="Ensembl"/>
        </authorList>
    </citation>
    <scope>IDENTIFICATION</scope>
</reference>
<dbReference type="InterPro" id="IPR035897">
    <property type="entry name" value="Toll_tir_struct_dom_sf"/>
</dbReference>
<dbReference type="Ensembl" id="ENSEEET00000044311.2">
    <property type="protein sequence ID" value="ENSEEEP00000043811.2"/>
    <property type="gene ID" value="ENSEEEG00000020706.2"/>
</dbReference>
<evidence type="ECO:0000313" key="4">
    <source>
        <dbReference type="Proteomes" id="UP000314983"/>
    </source>
</evidence>
<evidence type="ECO:0000256" key="1">
    <source>
        <dbReference type="SAM" id="MobiDB-lite"/>
    </source>
</evidence>
<feature type="region of interest" description="Disordered" evidence="1">
    <location>
        <begin position="177"/>
        <end position="202"/>
    </location>
</feature>
<reference evidence="3" key="5">
    <citation type="submission" date="2025-09" db="UniProtKB">
        <authorList>
            <consortium name="Ensembl"/>
        </authorList>
    </citation>
    <scope>IDENTIFICATION</scope>
</reference>
<organism evidence="3 4">
    <name type="scientific">Electrophorus electricus</name>
    <name type="common">Electric eel</name>
    <name type="synonym">Gymnotus electricus</name>
    <dbReference type="NCBI Taxonomy" id="8005"/>
    <lineage>
        <taxon>Eukaryota</taxon>
        <taxon>Metazoa</taxon>
        <taxon>Chordata</taxon>
        <taxon>Craniata</taxon>
        <taxon>Vertebrata</taxon>
        <taxon>Euteleostomi</taxon>
        <taxon>Actinopterygii</taxon>
        <taxon>Neopterygii</taxon>
        <taxon>Teleostei</taxon>
        <taxon>Ostariophysi</taxon>
        <taxon>Gymnotiformes</taxon>
        <taxon>Gymnotoidei</taxon>
        <taxon>Gymnotidae</taxon>
        <taxon>Electrophorus</taxon>
    </lineage>
</organism>
<dbReference type="GO" id="GO:0032760">
    <property type="term" value="P:positive regulation of tumor necrosis factor production"/>
    <property type="evidence" value="ECO:0007669"/>
    <property type="project" value="TreeGrafter"/>
</dbReference>
<dbReference type="GO" id="GO:0035663">
    <property type="term" value="F:Toll-like receptor 2 binding"/>
    <property type="evidence" value="ECO:0007669"/>
    <property type="project" value="TreeGrafter"/>
</dbReference>
<dbReference type="AlphaFoldDB" id="A0A4W4H5M6"/>
<proteinExistence type="predicted"/>
<dbReference type="PROSITE" id="PS50104">
    <property type="entry name" value="TIR"/>
    <property type="match status" value="1"/>
</dbReference>
<dbReference type="PANTHER" id="PTHR22662">
    <property type="entry name" value="TIRAP"/>
    <property type="match status" value="1"/>
</dbReference>
<dbReference type="GO" id="GO:0035662">
    <property type="term" value="F:Toll-like receptor 4 binding"/>
    <property type="evidence" value="ECO:0007669"/>
    <property type="project" value="TreeGrafter"/>
</dbReference>
<feature type="domain" description="TIR" evidence="2">
    <location>
        <begin position="51"/>
        <end position="202"/>
    </location>
</feature>
<reference evidence="4" key="1">
    <citation type="journal article" date="2014" name="Science">
        <title>Nonhuman genetics. Genomic basis for the convergent evolution of electric organs.</title>
        <authorList>
            <person name="Gallant J.R."/>
            <person name="Traeger L.L."/>
            <person name="Volkening J.D."/>
            <person name="Moffett H."/>
            <person name="Chen P.H."/>
            <person name="Novina C.D."/>
            <person name="Phillips G.N.Jr."/>
            <person name="Anand R."/>
            <person name="Wells G.B."/>
            <person name="Pinch M."/>
            <person name="Guth R."/>
            <person name="Unguez G.A."/>
            <person name="Albert J.S."/>
            <person name="Zakon H.H."/>
            <person name="Samanta M.P."/>
            <person name="Sussman M.R."/>
        </authorList>
    </citation>
    <scope>NUCLEOTIDE SEQUENCE [LARGE SCALE GENOMIC DNA]</scope>
</reference>
<accession>A0A4W4H5M6</accession>
<evidence type="ECO:0000259" key="2">
    <source>
        <dbReference type="PROSITE" id="PS50104"/>
    </source>
</evidence>